<evidence type="ECO:0000313" key="1">
    <source>
        <dbReference type="EMBL" id="GAA4468315.1"/>
    </source>
</evidence>
<name>A0ABP8NMI0_9BACT</name>
<dbReference type="RefSeq" id="WP_345327294.1">
    <property type="nucleotide sequence ID" value="NZ_BAABGA010000096.1"/>
</dbReference>
<sequence length="73" mass="8158">MATATNRQRIEAEYTAAHIRALTLLEDLHQHLEDTPAPSDDGPVIGWDHVGSLKHLCEQLQALKKRFTQPDAS</sequence>
<dbReference type="EMBL" id="BAABGA010000096">
    <property type="protein sequence ID" value="GAA4468315.1"/>
    <property type="molecule type" value="Genomic_DNA"/>
</dbReference>
<comment type="caution">
    <text evidence="1">The sequence shown here is derived from an EMBL/GenBank/DDBJ whole genome shotgun (WGS) entry which is preliminary data.</text>
</comment>
<reference evidence="2" key="1">
    <citation type="journal article" date="2019" name="Int. J. Syst. Evol. Microbiol.">
        <title>The Global Catalogue of Microorganisms (GCM) 10K type strain sequencing project: providing services to taxonomists for standard genome sequencing and annotation.</title>
        <authorList>
            <consortium name="The Broad Institute Genomics Platform"/>
            <consortium name="The Broad Institute Genome Sequencing Center for Infectious Disease"/>
            <person name="Wu L."/>
            <person name="Ma J."/>
        </authorList>
    </citation>
    <scope>NUCLEOTIDE SEQUENCE [LARGE SCALE GENOMIC DNA]</scope>
    <source>
        <strain evidence="2">JCM 17759</strain>
    </source>
</reference>
<evidence type="ECO:0000313" key="2">
    <source>
        <dbReference type="Proteomes" id="UP001500840"/>
    </source>
</evidence>
<accession>A0ABP8NMI0</accession>
<proteinExistence type="predicted"/>
<keyword evidence="2" id="KW-1185">Reference proteome</keyword>
<protein>
    <submittedName>
        <fullName evidence="1">Uncharacterized protein</fullName>
    </submittedName>
</protein>
<dbReference type="Proteomes" id="UP001500840">
    <property type="component" value="Unassembled WGS sequence"/>
</dbReference>
<organism evidence="1 2">
    <name type="scientific">Novipirellula rosea</name>
    <dbReference type="NCBI Taxonomy" id="1031540"/>
    <lineage>
        <taxon>Bacteria</taxon>
        <taxon>Pseudomonadati</taxon>
        <taxon>Planctomycetota</taxon>
        <taxon>Planctomycetia</taxon>
        <taxon>Pirellulales</taxon>
        <taxon>Pirellulaceae</taxon>
        <taxon>Novipirellula</taxon>
    </lineage>
</organism>
<gene>
    <name evidence="1" type="ORF">GCM10023156_59240</name>
</gene>